<dbReference type="Gene3D" id="2.60.120.260">
    <property type="entry name" value="Galactose-binding domain-like"/>
    <property type="match status" value="1"/>
</dbReference>
<evidence type="ECO:0000256" key="6">
    <source>
        <dbReference type="ARBA" id="ARBA00022833"/>
    </source>
</evidence>
<dbReference type="Gene3D" id="3.10.450.490">
    <property type="match status" value="1"/>
</dbReference>
<sequence>MSRRASTHSLAALAVTTALLVTGAPTVTAQAAPAVPPAAPASRHGAALAVADRQAAAVARHLGLTPQEKLVAKDAVLDPDGTRHLRYERTYSGLPVLGGDLVVHQAPDGTLRGVDRASDAPLAGLDTAPAVEAGPAQAGALAARPGATVSRPPRLVVWAADGAPRVAWETVLAGTAADGGPSKPHVITDAAEGEVIQTFEGVQTGTGHGVHVGEVPIGTAPTDSGYQLKDGARGGTYTTDMGNRSTGNGSLFTRSTDTWGDGLPSNRESAAVDAHFGVAATWDFYQNTFGRAGIRGDGVGASSRVHYGSGYVNAFWDDNCFCMTFGDGDGNTHPLTAIDVAGHEMTHGVTAATANLVYAGESGGLNEATSDIFGTMVEFHADLPADTPDYLIGEKIDIHGDGTPLRYMDKPSKDGRSADYWYRGIGGIDVHYSSGVANHFFYLLSEGSGAKTVNGVAYDSPTYDHSPLIGIGRDKAAAVWYRALTAYMTSTTDYAGARTATLHAAEDLYGAGGGEYAAVAAAWRAVNVGTALPAAPALTHPGDQVTALGTVVDLLIPAVGGTGSPTYSADRLPAGLSIDAATGRITGTPGAVGSTTVTVTATFTSGVTASTVFTWAVTDGTGSCPSAQLIGNAGFESGAAAPWTMTPGTVDADLVQASHGGSWKAWLDGYGSGHRDTVSQAVTIPAGCRPTLNYWLHIDSAETTTSARYDRLSVRVNGHEVAAYSNLDRASGYTLRTVDLSAYAGQSVTLEFIGQEDVSYQTSFVLDDIAIEIGS</sequence>
<dbReference type="InterPro" id="IPR023612">
    <property type="entry name" value="Peptidase_M4"/>
</dbReference>
<dbReference type="PANTHER" id="PTHR33794:SF1">
    <property type="entry name" value="BACILLOLYSIN"/>
    <property type="match status" value="1"/>
</dbReference>
<evidence type="ECO:0000313" key="14">
    <source>
        <dbReference type="Proteomes" id="UP001432014"/>
    </source>
</evidence>
<dbReference type="InterPro" id="IPR015919">
    <property type="entry name" value="Cadherin-like_sf"/>
</dbReference>
<evidence type="ECO:0000256" key="8">
    <source>
        <dbReference type="SAM" id="MobiDB-lite"/>
    </source>
</evidence>
<reference evidence="13 14" key="1">
    <citation type="submission" date="2022-10" db="EMBL/GenBank/DDBJ databases">
        <title>The complete genomes of actinobacterial strains from the NBC collection.</title>
        <authorList>
            <person name="Joergensen T.S."/>
            <person name="Alvarez Arevalo M."/>
            <person name="Sterndorff E.B."/>
            <person name="Faurdal D."/>
            <person name="Vuksanovic O."/>
            <person name="Mourched A.-S."/>
            <person name="Charusanti P."/>
            <person name="Shaw S."/>
            <person name="Blin K."/>
            <person name="Weber T."/>
        </authorList>
    </citation>
    <scope>NUCLEOTIDE SEQUENCE [LARGE SCALE GENOMIC DNA]</scope>
    <source>
        <strain evidence="13 14">NBC_01247</strain>
    </source>
</reference>
<dbReference type="InterPro" id="IPR013783">
    <property type="entry name" value="Ig-like_fold"/>
</dbReference>
<feature type="domain" description="Peptidase M4" evidence="10">
    <location>
        <begin position="204"/>
        <end position="350"/>
    </location>
</feature>
<evidence type="ECO:0000259" key="12">
    <source>
        <dbReference type="Pfam" id="PF07504"/>
    </source>
</evidence>
<dbReference type="PANTHER" id="PTHR33794">
    <property type="entry name" value="BACILLOLYSIN"/>
    <property type="match status" value="1"/>
</dbReference>
<keyword evidence="7" id="KW-0482">Metalloprotease</keyword>
<keyword evidence="5" id="KW-0378">Hydrolase</keyword>
<keyword evidence="2" id="KW-0645">Protease</keyword>
<dbReference type="Pfam" id="PF07504">
    <property type="entry name" value="FTP"/>
    <property type="match status" value="1"/>
</dbReference>
<gene>
    <name evidence="13" type="ORF">OG469_33475</name>
</gene>
<feature type="chain" id="PRO_5046606443" evidence="9">
    <location>
        <begin position="32"/>
        <end position="775"/>
    </location>
</feature>
<feature type="domain" description="Peptidase M4 C-terminal" evidence="11">
    <location>
        <begin position="354"/>
        <end position="528"/>
    </location>
</feature>
<keyword evidence="4 9" id="KW-0732">Signal</keyword>
<feature type="region of interest" description="Disordered" evidence="8">
    <location>
        <begin position="236"/>
        <end position="256"/>
    </location>
</feature>
<keyword evidence="6" id="KW-0862">Zinc</keyword>
<comment type="similarity">
    <text evidence="1">Belongs to the peptidase M4 family.</text>
</comment>
<name>A0ABZ1WGD2_9ACTN</name>
<evidence type="ECO:0000259" key="10">
    <source>
        <dbReference type="Pfam" id="PF01447"/>
    </source>
</evidence>
<dbReference type="RefSeq" id="WP_329493929.1">
    <property type="nucleotide sequence ID" value="NZ_CP108460.1"/>
</dbReference>
<evidence type="ECO:0000259" key="11">
    <source>
        <dbReference type="Pfam" id="PF02868"/>
    </source>
</evidence>
<accession>A0ABZ1WGD2</accession>
<dbReference type="InterPro" id="IPR050728">
    <property type="entry name" value="Zinc_Metalloprotease_M4"/>
</dbReference>
<dbReference type="Gene3D" id="1.10.390.10">
    <property type="entry name" value="Neutral Protease Domain 2"/>
    <property type="match status" value="1"/>
</dbReference>
<evidence type="ECO:0000256" key="2">
    <source>
        <dbReference type="ARBA" id="ARBA00022670"/>
    </source>
</evidence>
<evidence type="ECO:0000313" key="13">
    <source>
        <dbReference type="EMBL" id="WUS59975.1"/>
    </source>
</evidence>
<dbReference type="SUPFAM" id="SSF55486">
    <property type="entry name" value="Metalloproteases ('zincins'), catalytic domain"/>
    <property type="match status" value="1"/>
</dbReference>
<proteinExistence type="inferred from homology"/>
<feature type="domain" description="FTP" evidence="12">
    <location>
        <begin position="70"/>
        <end position="114"/>
    </location>
</feature>
<protein>
    <submittedName>
        <fullName evidence="13">M4 family metallopeptidase</fullName>
    </submittedName>
</protein>
<evidence type="ECO:0000256" key="4">
    <source>
        <dbReference type="ARBA" id="ARBA00022729"/>
    </source>
</evidence>
<dbReference type="InterPro" id="IPR001570">
    <property type="entry name" value="Peptidase_M4_C_domain"/>
</dbReference>
<evidence type="ECO:0000256" key="7">
    <source>
        <dbReference type="ARBA" id="ARBA00023049"/>
    </source>
</evidence>
<dbReference type="Proteomes" id="UP001432014">
    <property type="component" value="Chromosome"/>
</dbReference>
<evidence type="ECO:0000256" key="3">
    <source>
        <dbReference type="ARBA" id="ARBA00022723"/>
    </source>
</evidence>
<evidence type="ECO:0000256" key="5">
    <source>
        <dbReference type="ARBA" id="ARBA00022801"/>
    </source>
</evidence>
<dbReference type="Pfam" id="PF01447">
    <property type="entry name" value="Peptidase_M4"/>
    <property type="match status" value="1"/>
</dbReference>
<dbReference type="InterPro" id="IPR011096">
    <property type="entry name" value="FTP_domain"/>
</dbReference>
<keyword evidence="3" id="KW-0479">Metal-binding</keyword>
<keyword evidence="14" id="KW-1185">Reference proteome</keyword>
<dbReference type="Gene3D" id="2.60.40.10">
    <property type="entry name" value="Immunoglobulins"/>
    <property type="match status" value="1"/>
</dbReference>
<dbReference type="Pfam" id="PF05345">
    <property type="entry name" value="He_PIG"/>
    <property type="match status" value="1"/>
</dbReference>
<evidence type="ECO:0000256" key="9">
    <source>
        <dbReference type="SAM" id="SignalP"/>
    </source>
</evidence>
<dbReference type="InterPro" id="IPR027268">
    <property type="entry name" value="Peptidase_M4/M1_CTD_sf"/>
</dbReference>
<organism evidence="13 14">
    <name type="scientific">Kitasatospora herbaricolor</name>
    <dbReference type="NCBI Taxonomy" id="68217"/>
    <lineage>
        <taxon>Bacteria</taxon>
        <taxon>Bacillati</taxon>
        <taxon>Actinomycetota</taxon>
        <taxon>Actinomycetes</taxon>
        <taxon>Kitasatosporales</taxon>
        <taxon>Streptomycetaceae</taxon>
        <taxon>Kitasatospora</taxon>
    </lineage>
</organism>
<evidence type="ECO:0000256" key="1">
    <source>
        <dbReference type="ARBA" id="ARBA00009388"/>
    </source>
</evidence>
<dbReference type="SUPFAM" id="SSF49313">
    <property type="entry name" value="Cadherin-like"/>
    <property type="match status" value="1"/>
</dbReference>
<dbReference type="EMBL" id="CP108482">
    <property type="protein sequence ID" value="WUS59975.1"/>
    <property type="molecule type" value="Genomic_DNA"/>
</dbReference>
<dbReference type="CDD" id="cd09597">
    <property type="entry name" value="M4_TLP"/>
    <property type="match status" value="1"/>
</dbReference>
<feature type="signal peptide" evidence="9">
    <location>
        <begin position="1"/>
        <end position="31"/>
    </location>
</feature>
<dbReference type="Gene3D" id="3.10.170.10">
    <property type="match status" value="1"/>
</dbReference>
<dbReference type="PRINTS" id="PR00730">
    <property type="entry name" value="THERMOLYSIN"/>
</dbReference>
<dbReference type="Pfam" id="PF02868">
    <property type="entry name" value="Peptidase_M4_C"/>
    <property type="match status" value="1"/>
</dbReference>
<dbReference type="InterPro" id="IPR013856">
    <property type="entry name" value="Peptidase_M4_domain"/>
</dbReference>